<feature type="compositionally biased region" description="Polar residues" evidence="1">
    <location>
        <begin position="281"/>
        <end position="291"/>
    </location>
</feature>
<protein>
    <submittedName>
        <fullName evidence="3">Uncharacterized protein</fullName>
    </submittedName>
</protein>
<keyword evidence="4" id="KW-1185">Reference proteome</keyword>
<evidence type="ECO:0000313" key="4">
    <source>
        <dbReference type="Proteomes" id="UP000026961"/>
    </source>
</evidence>
<dbReference type="STRING" id="40148.A0A0E0AUF6"/>
<dbReference type="Gramene" id="OGLUM08G12770.1">
    <property type="protein sequence ID" value="OGLUM08G12770.1"/>
    <property type="gene ID" value="OGLUM08G12770"/>
</dbReference>
<keyword evidence="2" id="KW-0812">Transmembrane</keyword>
<dbReference type="InterPro" id="IPR004158">
    <property type="entry name" value="DUF247_pln"/>
</dbReference>
<sequence>MTGGHQEASSSRTRDVPRGSGGISCLIRRIVPGQYKPRYVSIGPYHRNMPLRGNVEKKECLDRILRKEAQRRSGDLSSSDIKSDWMTELSGHLDKPPERYYDFNSLNENEKHMTMEEFLNMLLEDGCYILHKFVLPRDDEPAAAEGGGGRRSRAVEVDVRHDIIYLADNQIPFFILEKINEIIIGEASSETDKPLVEVFSSYIQERVLEWYGYAIGSRCNGTPKPDHLLHLLHILLIGCQNPTAQTNQAPTGIADPTESSSGNIRQDETAIEMSHVITDVSSATQTASPTESHAAHSSRRETSTGSGNTQHHETAKRPRCFLRWRRAKQYEMARVDLTGVDLLSIAEGPGGEACEARSILDVKLIRRCGNVGLEFPSLNVDSETWDMLGNLIGLEQLNKTTRTFPQRVTAYCLLMSQLACTAEDVELLAQRRVTDHLMVDDKACAESFAALCSGVVFDLDDDTSNYLRKVCVELDQRYRSRPSKWTAWMLREYFRNPCVTVATVLAVIFVAFAMLQAVYAVLKIAGKVKRSD</sequence>
<keyword evidence="2" id="KW-1133">Transmembrane helix</keyword>
<dbReference type="EnsemblPlants" id="OGLUM08G12770.1">
    <property type="protein sequence ID" value="OGLUM08G12770.1"/>
    <property type="gene ID" value="OGLUM08G12770"/>
</dbReference>
<dbReference type="PANTHER" id="PTHR31170">
    <property type="entry name" value="BNAC04G53230D PROTEIN"/>
    <property type="match status" value="1"/>
</dbReference>
<evidence type="ECO:0000313" key="3">
    <source>
        <dbReference type="EnsemblPlants" id="OGLUM08G12770.1"/>
    </source>
</evidence>
<dbReference type="eggNOG" id="ENOG502RY48">
    <property type="taxonomic scope" value="Eukaryota"/>
</dbReference>
<dbReference type="AlphaFoldDB" id="A0A0E0AUF6"/>
<dbReference type="HOGENOM" id="CLU_020188_5_3_1"/>
<dbReference type="Pfam" id="PF03140">
    <property type="entry name" value="DUF247"/>
    <property type="match status" value="1"/>
</dbReference>
<dbReference type="PANTHER" id="PTHR31170:SF18">
    <property type="entry name" value="(WILD MALAYSIAN BANANA) HYPOTHETICAL PROTEIN"/>
    <property type="match status" value="1"/>
</dbReference>
<feature type="region of interest" description="Disordered" evidence="1">
    <location>
        <begin position="1"/>
        <end position="20"/>
    </location>
</feature>
<feature type="transmembrane region" description="Helical" evidence="2">
    <location>
        <begin position="499"/>
        <end position="522"/>
    </location>
</feature>
<evidence type="ECO:0000256" key="1">
    <source>
        <dbReference type="SAM" id="MobiDB-lite"/>
    </source>
</evidence>
<proteinExistence type="predicted"/>
<reference evidence="3" key="1">
    <citation type="submission" date="2015-04" db="UniProtKB">
        <authorList>
            <consortium name="EnsemblPlants"/>
        </authorList>
    </citation>
    <scope>IDENTIFICATION</scope>
</reference>
<dbReference type="Proteomes" id="UP000026961">
    <property type="component" value="Chromosome 8"/>
</dbReference>
<name>A0A0E0AUF6_9ORYZ</name>
<evidence type="ECO:0000256" key="2">
    <source>
        <dbReference type="SAM" id="Phobius"/>
    </source>
</evidence>
<organism evidence="3">
    <name type="scientific">Oryza glumipatula</name>
    <dbReference type="NCBI Taxonomy" id="40148"/>
    <lineage>
        <taxon>Eukaryota</taxon>
        <taxon>Viridiplantae</taxon>
        <taxon>Streptophyta</taxon>
        <taxon>Embryophyta</taxon>
        <taxon>Tracheophyta</taxon>
        <taxon>Spermatophyta</taxon>
        <taxon>Magnoliopsida</taxon>
        <taxon>Liliopsida</taxon>
        <taxon>Poales</taxon>
        <taxon>Poaceae</taxon>
        <taxon>BOP clade</taxon>
        <taxon>Oryzoideae</taxon>
        <taxon>Oryzeae</taxon>
        <taxon>Oryzinae</taxon>
        <taxon>Oryza</taxon>
    </lineage>
</organism>
<accession>A0A0E0AUF6</accession>
<feature type="region of interest" description="Disordered" evidence="1">
    <location>
        <begin position="281"/>
        <end position="317"/>
    </location>
</feature>
<reference evidence="3" key="2">
    <citation type="submission" date="2018-05" db="EMBL/GenBank/DDBJ databases">
        <title>OgluRS3 (Oryza glumaepatula Reference Sequence Version 3).</title>
        <authorList>
            <person name="Zhang J."/>
            <person name="Kudrna D."/>
            <person name="Lee S."/>
            <person name="Talag J."/>
            <person name="Welchert J."/>
            <person name="Wing R.A."/>
        </authorList>
    </citation>
    <scope>NUCLEOTIDE SEQUENCE [LARGE SCALE GENOMIC DNA]</scope>
</reference>
<keyword evidence="2" id="KW-0472">Membrane</keyword>